<feature type="region of interest" description="Disordered" evidence="2">
    <location>
        <begin position="279"/>
        <end position="312"/>
    </location>
</feature>
<feature type="coiled-coil region" evidence="1">
    <location>
        <begin position="443"/>
        <end position="512"/>
    </location>
</feature>
<reference evidence="3" key="1">
    <citation type="submission" date="2018-02" db="EMBL/GenBank/DDBJ databases">
        <authorList>
            <person name="Cohen D.B."/>
            <person name="Kent A.D."/>
        </authorList>
    </citation>
    <scope>NUCLEOTIDE SEQUENCE</scope>
</reference>
<feature type="compositionally biased region" description="Low complexity" evidence="2">
    <location>
        <begin position="294"/>
        <end position="309"/>
    </location>
</feature>
<feature type="region of interest" description="Disordered" evidence="2">
    <location>
        <begin position="552"/>
        <end position="592"/>
    </location>
</feature>
<gene>
    <name evidence="3" type="ORF">FSB_LOCUS57341</name>
</gene>
<dbReference type="AlphaFoldDB" id="A0A2N9IZ55"/>
<evidence type="ECO:0000313" key="3">
    <source>
        <dbReference type="EMBL" id="SPD29459.1"/>
    </source>
</evidence>
<organism evidence="3">
    <name type="scientific">Fagus sylvatica</name>
    <name type="common">Beechnut</name>
    <dbReference type="NCBI Taxonomy" id="28930"/>
    <lineage>
        <taxon>Eukaryota</taxon>
        <taxon>Viridiplantae</taxon>
        <taxon>Streptophyta</taxon>
        <taxon>Embryophyta</taxon>
        <taxon>Tracheophyta</taxon>
        <taxon>Spermatophyta</taxon>
        <taxon>Magnoliopsida</taxon>
        <taxon>eudicotyledons</taxon>
        <taxon>Gunneridae</taxon>
        <taxon>Pentapetalae</taxon>
        <taxon>rosids</taxon>
        <taxon>fabids</taxon>
        <taxon>Fagales</taxon>
        <taxon>Fagaceae</taxon>
        <taxon>Fagus</taxon>
    </lineage>
</organism>
<accession>A0A2N9IZ55</accession>
<keyword evidence="1" id="KW-0175">Coiled coil</keyword>
<evidence type="ECO:0000256" key="1">
    <source>
        <dbReference type="SAM" id="Coils"/>
    </source>
</evidence>
<protein>
    <submittedName>
        <fullName evidence="3">Uncharacterized protein</fullName>
    </submittedName>
</protein>
<proteinExistence type="predicted"/>
<sequence length="592" mass="66124">MAKTKKTQGKLARYVNTPEAMERFRRHYGVPDDVHLAYRFWEDAITGEPGDLIIPLVAIIEGGVRFPIDPLLADFLDYFRISPTQISPNIFRIVNGVAELNRRLGFNLTVHDIIATYFLRTTQHEAFSLRPRDVKNTLVNSLPDTNKEMTDDFLLVRGNWYFPGHRCPTVDGKPEEKKKQVQAHLTDPVALQAVYNSEVCMDEYVNPRSAYKLLRYIPSARSFLLCRQVKNLAEALANPAKQSPPAHDIRHMAGINLKKLLPPVRTQAVDSKPILPLEWKRKRKGAPKGEASQAVTPANPDTAPAAPQTLEARPVLPNIDTLPSNEDADVEVVGPFVPGPDPNSSAVLAPFWAPSLETQGERVRTDATVLRTGGSGSSTATALCEVARLPGDMDVWRKSTNQEVVNNLRRGLMMAIQGSLELGDRFQRQAAELENSLRVATRSFEFRNEAERMRREVEAYKDQVRIATLKKDEANLKLEDTEDLLRNALEANSKAEEKFKALEAEIAAREKAAFDRGSIQAQTIMTKQLPGIYNEAFQQGWKALYSWAESDDMPQLPPLENLPYPDAPIGVPEEELPEPQPSLNEEAGPSNA</sequence>
<evidence type="ECO:0000256" key="2">
    <source>
        <dbReference type="SAM" id="MobiDB-lite"/>
    </source>
</evidence>
<dbReference type="EMBL" id="OIVN01006271">
    <property type="protein sequence ID" value="SPD29459.1"/>
    <property type="molecule type" value="Genomic_DNA"/>
</dbReference>
<name>A0A2N9IZ55_FAGSY</name>